<feature type="compositionally biased region" description="Polar residues" evidence="1">
    <location>
        <begin position="106"/>
        <end position="116"/>
    </location>
</feature>
<feature type="region of interest" description="Disordered" evidence="1">
    <location>
        <begin position="617"/>
        <end position="646"/>
    </location>
</feature>
<dbReference type="AlphaFoldDB" id="A0A9W4WQE8"/>
<dbReference type="Proteomes" id="UP001153678">
    <property type="component" value="Unassembled WGS sequence"/>
</dbReference>
<feature type="compositionally biased region" description="Polar residues" evidence="1">
    <location>
        <begin position="48"/>
        <end position="57"/>
    </location>
</feature>
<feature type="compositionally biased region" description="Pro residues" evidence="1">
    <location>
        <begin position="197"/>
        <end position="207"/>
    </location>
</feature>
<sequence length="838" mass="92809">MSQPNIDHIPSSSSPTHHRITVDENEDQKGLSTTPPKNTAKRYATYELNWQDNNSSDYFDCDSNDDTPDHNINSQNNISVDDSVQPARWSSPKTPPPTIPSTSASQEPPQQNDQPRSTSPPHSKISISPIDTMSRPESRDSTESEPQSPFGGITVTTVKVVEILHSPTQSPNEEDSSSEFYPVVNERKQKVNRFSLPPTPQHQPPLPKSRVKNISTEDSKMLKQKKRSSMMRSQKIRGGKGKSVSTNGKQSAFIIPNEQPFIDPRLLAQRSPSKTNRRQVKRGGNANKKRMSQRHMDFAPTSNPVHSNDPTDMEADLPPVKNQMYPWLPGPSKPPQLIHASLVPLPLLLSSNPNRLSRDIPQRKRESIIVPNPNRASLVFRRQLLEESLMMSFGGMMGNVNSKPQPTQVSRPIIKRKTKKGSNAKVEDREARRERRRKEKLEKRLAEELTNNSNYLNGQIEGVKLENKNGDNKVTKTLEQDRILESQELAEKVKMRKKEIQSSPSKSSQDTTMNDYFPRRRSKDDVSSSLAHLAHSNLSLEHTSSKERLNRKQTPSSPPSSPSSSSAPVSRTILPIHLEESEPDLIQPMASSPLTSNKYQKAGINILGGIFNKQTAKDVTSPPVSQNTSPVLHPTPSPLSPRSPTTPVPLVLPLRSPINNPPQSPPLSPSRTLRFPQQLPRIGGRPRRGFENDPISPPAIPDTEKLRKMEKFEALIANSEISNSKKPITGKIKALITNTTTVVTNAASSNITTSNPSFEKKRKAADVTGVPLNPNLLGPSSESQRVNGQKNSCRSSSAAISIAGSVHYRPEEKAELGKPSQIDEDGVIRVTLTPAVCR</sequence>
<feature type="compositionally biased region" description="Polar residues" evidence="1">
    <location>
        <begin position="1"/>
        <end position="15"/>
    </location>
</feature>
<feature type="region of interest" description="Disordered" evidence="1">
    <location>
        <begin position="261"/>
        <end position="318"/>
    </location>
</feature>
<feature type="region of interest" description="Disordered" evidence="1">
    <location>
        <begin position="494"/>
        <end position="570"/>
    </location>
</feature>
<feature type="compositionally biased region" description="Polar residues" evidence="1">
    <location>
        <begin position="399"/>
        <end position="410"/>
    </location>
</feature>
<feature type="compositionally biased region" description="Polar residues" evidence="1">
    <location>
        <begin position="70"/>
        <end position="82"/>
    </location>
</feature>
<gene>
    <name evidence="2" type="ORF">FWILDA_LOCUS4880</name>
</gene>
<feature type="compositionally biased region" description="Polar residues" evidence="1">
    <location>
        <begin position="778"/>
        <end position="794"/>
    </location>
</feature>
<reference evidence="2" key="1">
    <citation type="submission" date="2022-08" db="EMBL/GenBank/DDBJ databases">
        <authorList>
            <person name="Kallberg Y."/>
            <person name="Tangrot J."/>
            <person name="Rosling A."/>
        </authorList>
    </citation>
    <scope>NUCLEOTIDE SEQUENCE</scope>
    <source>
        <strain evidence="2">Wild A</strain>
    </source>
</reference>
<protein>
    <submittedName>
        <fullName evidence="2">7244_t:CDS:1</fullName>
    </submittedName>
</protein>
<name>A0A9W4WQE8_9GLOM</name>
<feature type="compositionally biased region" description="Polar residues" evidence="1">
    <location>
        <begin position="501"/>
        <end position="514"/>
    </location>
</feature>
<feature type="region of interest" description="Disordered" evidence="1">
    <location>
        <begin position="399"/>
        <end position="438"/>
    </location>
</feature>
<dbReference type="EMBL" id="CAMKVN010000774">
    <property type="protein sequence ID" value="CAI2171034.1"/>
    <property type="molecule type" value="Genomic_DNA"/>
</dbReference>
<feature type="compositionally biased region" description="Low complexity" evidence="1">
    <location>
        <begin position="527"/>
        <end position="540"/>
    </location>
</feature>
<feature type="compositionally biased region" description="Basic residues" evidence="1">
    <location>
        <begin position="275"/>
        <end position="293"/>
    </location>
</feature>
<evidence type="ECO:0000313" key="3">
    <source>
        <dbReference type="Proteomes" id="UP001153678"/>
    </source>
</evidence>
<feature type="compositionally biased region" description="Polar residues" evidence="1">
    <location>
        <begin position="617"/>
        <end position="630"/>
    </location>
</feature>
<feature type="compositionally biased region" description="Polar residues" evidence="1">
    <location>
        <begin position="300"/>
        <end position="310"/>
    </location>
</feature>
<organism evidence="2 3">
    <name type="scientific">Funneliformis geosporum</name>
    <dbReference type="NCBI Taxonomy" id="1117311"/>
    <lineage>
        <taxon>Eukaryota</taxon>
        <taxon>Fungi</taxon>
        <taxon>Fungi incertae sedis</taxon>
        <taxon>Mucoromycota</taxon>
        <taxon>Glomeromycotina</taxon>
        <taxon>Glomeromycetes</taxon>
        <taxon>Glomerales</taxon>
        <taxon>Glomeraceae</taxon>
        <taxon>Funneliformis</taxon>
    </lineage>
</organism>
<feature type="region of interest" description="Disordered" evidence="1">
    <location>
        <begin position="658"/>
        <end position="701"/>
    </location>
</feature>
<feature type="compositionally biased region" description="Basic and acidic residues" evidence="1">
    <location>
        <begin position="425"/>
        <end position="438"/>
    </location>
</feature>
<feature type="compositionally biased region" description="Pro residues" evidence="1">
    <location>
        <begin position="659"/>
        <end position="668"/>
    </location>
</feature>
<feature type="compositionally biased region" description="Basic residues" evidence="1">
    <location>
        <begin position="413"/>
        <end position="422"/>
    </location>
</feature>
<dbReference type="OrthoDB" id="2440192at2759"/>
<accession>A0A9W4WQE8</accession>
<keyword evidence="3" id="KW-1185">Reference proteome</keyword>
<feature type="compositionally biased region" description="Low complexity" evidence="1">
    <location>
        <begin position="117"/>
        <end position="130"/>
    </location>
</feature>
<evidence type="ECO:0000313" key="2">
    <source>
        <dbReference type="EMBL" id="CAI2171034.1"/>
    </source>
</evidence>
<feature type="compositionally biased region" description="Basic residues" evidence="1">
    <location>
        <begin position="222"/>
        <end position="240"/>
    </location>
</feature>
<feature type="region of interest" description="Disordered" evidence="1">
    <location>
        <begin position="773"/>
        <end position="794"/>
    </location>
</feature>
<proteinExistence type="predicted"/>
<evidence type="ECO:0000256" key="1">
    <source>
        <dbReference type="SAM" id="MobiDB-lite"/>
    </source>
</evidence>
<comment type="caution">
    <text evidence="2">The sequence shown here is derived from an EMBL/GenBank/DDBJ whole genome shotgun (WGS) entry which is preliminary data.</text>
</comment>
<feature type="compositionally biased region" description="Pro residues" evidence="1">
    <location>
        <begin position="633"/>
        <end position="646"/>
    </location>
</feature>
<feature type="region of interest" description="Disordered" evidence="1">
    <location>
        <begin position="1"/>
        <end position="247"/>
    </location>
</feature>